<protein>
    <submittedName>
        <fullName evidence="2">Uncharacterized protein</fullName>
    </submittedName>
</protein>
<evidence type="ECO:0000256" key="1">
    <source>
        <dbReference type="SAM" id="Phobius"/>
    </source>
</evidence>
<organism evidence="2 3">
    <name type="scientific">Leeuwenhoekiella nanhaiensis</name>
    <dbReference type="NCBI Taxonomy" id="1655491"/>
    <lineage>
        <taxon>Bacteria</taxon>
        <taxon>Pseudomonadati</taxon>
        <taxon>Bacteroidota</taxon>
        <taxon>Flavobacteriia</taxon>
        <taxon>Flavobacteriales</taxon>
        <taxon>Flavobacteriaceae</taxon>
        <taxon>Leeuwenhoekiella</taxon>
    </lineage>
</organism>
<accession>A0A2G1VNW4</accession>
<keyword evidence="1" id="KW-1133">Transmembrane helix</keyword>
<evidence type="ECO:0000313" key="3">
    <source>
        <dbReference type="Proteomes" id="UP000229433"/>
    </source>
</evidence>
<proteinExistence type="predicted"/>
<gene>
    <name evidence="2" type="ORF">CJ305_15195</name>
</gene>
<dbReference type="AlphaFoldDB" id="A0A2G1VNW4"/>
<evidence type="ECO:0000313" key="2">
    <source>
        <dbReference type="EMBL" id="PHQ28456.1"/>
    </source>
</evidence>
<name>A0A2G1VNW4_9FLAO</name>
<dbReference type="Proteomes" id="UP000229433">
    <property type="component" value="Unassembled WGS sequence"/>
</dbReference>
<dbReference type="EMBL" id="NQXA01000014">
    <property type="protein sequence ID" value="PHQ28456.1"/>
    <property type="molecule type" value="Genomic_DNA"/>
</dbReference>
<dbReference type="RefSeq" id="WP_099647149.1">
    <property type="nucleotide sequence ID" value="NZ_KZ319296.1"/>
</dbReference>
<feature type="transmembrane region" description="Helical" evidence="1">
    <location>
        <begin position="20"/>
        <end position="43"/>
    </location>
</feature>
<keyword evidence="1" id="KW-0812">Transmembrane</keyword>
<reference evidence="2 3" key="1">
    <citation type="submission" date="2017-08" db="EMBL/GenBank/DDBJ databases">
        <title>The whole genome shortgun sequences of strain Leeuwenhoekiella nanhaiensis G18 from the South China Sea.</title>
        <authorList>
            <person name="Liu Q."/>
        </authorList>
    </citation>
    <scope>NUCLEOTIDE SEQUENCE [LARGE SCALE GENOMIC DNA]</scope>
    <source>
        <strain evidence="2 3">G18</strain>
    </source>
</reference>
<keyword evidence="3" id="KW-1185">Reference proteome</keyword>
<keyword evidence="1" id="KW-0472">Membrane</keyword>
<feature type="transmembrane region" description="Helical" evidence="1">
    <location>
        <begin position="49"/>
        <end position="68"/>
    </location>
</feature>
<comment type="caution">
    <text evidence="2">The sequence shown here is derived from an EMBL/GenBank/DDBJ whole genome shotgun (WGS) entry which is preliminary data.</text>
</comment>
<sequence length="161" mass="18290">MGLEKTLFINHRIGPKLNWLAIASNLALVVFISTLITVIITYFIEGKFYIGFISFLLSAIAATVKLYMSKTTVSIKFDEDHEILIITQKNGFEKLISKKIAIDNSDLSPLYKESGELEFDFMSAYSYTRISSTQKGVSKKNVQVIYTLMRDKFGLKVRILN</sequence>